<evidence type="ECO:0000256" key="2">
    <source>
        <dbReference type="ARBA" id="ARBA00022448"/>
    </source>
</evidence>
<keyword evidence="3" id="KW-0479">Metal-binding</keyword>
<dbReference type="PANTHER" id="PTHR36541:SF1">
    <property type="entry name" value="SUPEROXIDE REDUCTASE-RELATED"/>
    <property type="match status" value="1"/>
</dbReference>
<dbReference type="GO" id="GO:0016491">
    <property type="term" value="F:oxidoreductase activity"/>
    <property type="evidence" value="ECO:0007669"/>
    <property type="project" value="InterPro"/>
</dbReference>
<feature type="domain" description="Desulfoferrodoxin ferrous iron-binding" evidence="6">
    <location>
        <begin position="12"/>
        <end position="109"/>
    </location>
</feature>
<comment type="similarity">
    <text evidence="1">Belongs to the desulfoferrodoxin family.</text>
</comment>
<evidence type="ECO:0000256" key="5">
    <source>
        <dbReference type="ARBA" id="ARBA00023004"/>
    </source>
</evidence>
<name>A0A7C5DB52_UNCW3</name>
<reference evidence="7" key="1">
    <citation type="journal article" date="2020" name="mSystems">
        <title>Genome- and Community-Level Interaction Insights into Carbon Utilization and Element Cycling Functions of Hydrothermarchaeota in Hydrothermal Sediment.</title>
        <authorList>
            <person name="Zhou Z."/>
            <person name="Liu Y."/>
            <person name="Xu W."/>
            <person name="Pan J."/>
            <person name="Luo Z.H."/>
            <person name="Li M."/>
        </authorList>
    </citation>
    <scope>NUCLEOTIDE SEQUENCE [LARGE SCALE GENOMIC DNA]</scope>
    <source>
        <strain evidence="7">HyVt-74</strain>
    </source>
</reference>
<dbReference type="EMBL" id="DRTB01000213">
    <property type="protein sequence ID" value="HHE04978.1"/>
    <property type="molecule type" value="Genomic_DNA"/>
</dbReference>
<gene>
    <name evidence="7" type="ORF">ENL19_02825</name>
</gene>
<evidence type="ECO:0000313" key="7">
    <source>
        <dbReference type="EMBL" id="HHE04978.1"/>
    </source>
</evidence>
<comment type="caution">
    <text evidence="7">The sequence shown here is derived from an EMBL/GenBank/DDBJ whole genome shotgun (WGS) entry which is preliminary data.</text>
</comment>
<proteinExistence type="inferred from homology"/>
<dbReference type="InterPro" id="IPR002742">
    <property type="entry name" value="Desulfoferrodoxin_Fe-bd_dom"/>
</dbReference>
<keyword evidence="2" id="KW-0813">Transport</keyword>
<sequence length="117" mass="13515">MRFGDEIQNLGKEGKRHKPIIKAPPAVKAGENFEIKIKIGEKPHPNTFEHHIRWIQIFVKPENRPMIYGGNFEFGPNVLVPEITLKMCLDRTSTIYTLSYCNIHGVWENSIEIKIES</sequence>
<organism evidence="7">
    <name type="scientific">candidate division WOR-3 bacterium</name>
    <dbReference type="NCBI Taxonomy" id="2052148"/>
    <lineage>
        <taxon>Bacteria</taxon>
        <taxon>Bacteria division WOR-3</taxon>
    </lineage>
</organism>
<dbReference type="Proteomes" id="UP000886110">
    <property type="component" value="Unassembled WGS sequence"/>
</dbReference>
<evidence type="ECO:0000256" key="4">
    <source>
        <dbReference type="ARBA" id="ARBA00022982"/>
    </source>
</evidence>
<evidence type="ECO:0000256" key="3">
    <source>
        <dbReference type="ARBA" id="ARBA00022723"/>
    </source>
</evidence>
<keyword evidence="5" id="KW-0408">Iron</keyword>
<dbReference type="InterPro" id="IPR051233">
    <property type="entry name" value="Desulfoferrodoxin_SOR"/>
</dbReference>
<protein>
    <submittedName>
        <fullName evidence="7">Neelaredoxin</fullName>
    </submittedName>
</protein>
<dbReference type="Pfam" id="PF01880">
    <property type="entry name" value="Desulfoferrodox"/>
    <property type="match status" value="1"/>
</dbReference>
<accession>A0A7C5DB52</accession>
<dbReference type="InterPro" id="IPR036073">
    <property type="entry name" value="Desulfoferrodoxin_Fe-bd_dom_sf"/>
</dbReference>
<evidence type="ECO:0000259" key="6">
    <source>
        <dbReference type="Pfam" id="PF01880"/>
    </source>
</evidence>
<dbReference type="Gene3D" id="2.60.40.730">
    <property type="entry name" value="SOR catalytic domain"/>
    <property type="match status" value="1"/>
</dbReference>
<dbReference type="GO" id="GO:0005506">
    <property type="term" value="F:iron ion binding"/>
    <property type="evidence" value="ECO:0007669"/>
    <property type="project" value="InterPro"/>
</dbReference>
<dbReference type="PANTHER" id="PTHR36541">
    <property type="entry name" value="SUPEROXIDE REDUCTASE-RELATED"/>
    <property type="match status" value="1"/>
</dbReference>
<keyword evidence="4" id="KW-0249">Electron transport</keyword>
<evidence type="ECO:0000256" key="1">
    <source>
        <dbReference type="ARBA" id="ARBA00005941"/>
    </source>
</evidence>
<dbReference type="SUPFAM" id="SSF49367">
    <property type="entry name" value="Superoxide reductase-like"/>
    <property type="match status" value="1"/>
</dbReference>
<dbReference type="AlphaFoldDB" id="A0A7C5DB52"/>